<proteinExistence type="predicted"/>
<feature type="compositionally biased region" description="Basic and acidic residues" evidence="1">
    <location>
        <begin position="325"/>
        <end position="348"/>
    </location>
</feature>
<protein>
    <submittedName>
        <fullName evidence="2">Uncharacterized protein</fullName>
    </submittedName>
</protein>
<dbReference type="AlphaFoldDB" id="A0A151X808"/>
<evidence type="ECO:0000313" key="2">
    <source>
        <dbReference type="EMBL" id="KYQ56515.1"/>
    </source>
</evidence>
<feature type="compositionally biased region" description="Basic and acidic residues" evidence="1">
    <location>
        <begin position="388"/>
        <end position="423"/>
    </location>
</feature>
<feature type="compositionally biased region" description="Basic and acidic residues" evidence="1">
    <location>
        <begin position="1"/>
        <end position="11"/>
    </location>
</feature>
<feature type="compositionally biased region" description="Basic and acidic residues" evidence="1">
    <location>
        <begin position="166"/>
        <end position="189"/>
    </location>
</feature>
<organism evidence="2 3">
    <name type="scientific">Mycetomoellerius zeteki</name>
    <dbReference type="NCBI Taxonomy" id="64791"/>
    <lineage>
        <taxon>Eukaryota</taxon>
        <taxon>Metazoa</taxon>
        <taxon>Ecdysozoa</taxon>
        <taxon>Arthropoda</taxon>
        <taxon>Hexapoda</taxon>
        <taxon>Insecta</taxon>
        <taxon>Pterygota</taxon>
        <taxon>Neoptera</taxon>
        <taxon>Endopterygota</taxon>
        <taxon>Hymenoptera</taxon>
        <taxon>Apocrita</taxon>
        <taxon>Aculeata</taxon>
        <taxon>Formicoidea</taxon>
        <taxon>Formicidae</taxon>
        <taxon>Myrmicinae</taxon>
        <taxon>Mycetomoellerius</taxon>
    </lineage>
</organism>
<feature type="compositionally biased region" description="Basic and acidic residues" evidence="1">
    <location>
        <begin position="87"/>
        <end position="101"/>
    </location>
</feature>
<feature type="compositionally biased region" description="Acidic residues" evidence="1">
    <location>
        <begin position="311"/>
        <end position="324"/>
    </location>
</feature>
<feature type="region of interest" description="Disordered" evidence="1">
    <location>
        <begin position="1"/>
        <end position="127"/>
    </location>
</feature>
<feature type="compositionally biased region" description="Basic and acidic residues" evidence="1">
    <location>
        <begin position="109"/>
        <end position="121"/>
    </location>
</feature>
<gene>
    <name evidence="2" type="ORF">ALC60_04592</name>
</gene>
<reference evidence="2 3" key="1">
    <citation type="submission" date="2015-09" db="EMBL/GenBank/DDBJ databases">
        <title>Trachymyrmex zeteki WGS genome.</title>
        <authorList>
            <person name="Nygaard S."/>
            <person name="Hu H."/>
            <person name="Boomsma J."/>
            <person name="Zhang G."/>
        </authorList>
    </citation>
    <scope>NUCLEOTIDE SEQUENCE [LARGE SCALE GENOMIC DNA]</scope>
    <source>
        <strain evidence="2">Tzet28-1</strain>
        <tissue evidence="2">Whole body</tissue>
    </source>
</reference>
<dbReference type="EMBL" id="KQ982431">
    <property type="protein sequence ID" value="KYQ56515.1"/>
    <property type="molecule type" value="Genomic_DNA"/>
</dbReference>
<name>A0A151X808_9HYME</name>
<feature type="compositionally biased region" description="Gly residues" evidence="1">
    <location>
        <begin position="190"/>
        <end position="199"/>
    </location>
</feature>
<feature type="region of interest" description="Disordered" evidence="1">
    <location>
        <begin position="162"/>
        <end position="203"/>
    </location>
</feature>
<feature type="region of interest" description="Disordered" evidence="1">
    <location>
        <begin position="268"/>
        <end position="436"/>
    </location>
</feature>
<sequence length="436" mass="49458">MSEPRKREEKIGPSLRRRRGYVERDEREEDGMARGRKGLKEKERERERRREEKSVGTVKEAGEKSRARERRRDNKRKGTRRARKGQTKTERVGKDEPKACGEGRQSGTEMEKGKERERERPTPCTCVTVRPRTRRRVLISQRAPRRRASFCEPCFFRRCTARRGAARSDEGEGARESRTVRGRRTREGGEGGGGGGGGIEELSSPEEIAVGIAGERSAKSEALSHYEDRRERKGWLVEGVHGISIARRNNWVQSGRLPYVTSAPFKRESASASSSHSHPPPRPSILPILEQDLPPSRQKNQLDAGKKRLEEEGEEGQEEEEAERDEEKQTEKGRGRHESGRKEEHAHTVETGAGDQGRCWYQSPLSVTEEEEGRSRGRRTSKNDLAMEEGRRDSEQEQRDGQHGTKATRELRKTTGRVQEERGVITVSVPSGADVL</sequence>
<accession>A0A151X808</accession>
<evidence type="ECO:0000313" key="3">
    <source>
        <dbReference type="Proteomes" id="UP000075809"/>
    </source>
</evidence>
<evidence type="ECO:0000256" key="1">
    <source>
        <dbReference type="SAM" id="MobiDB-lite"/>
    </source>
</evidence>
<dbReference type="Proteomes" id="UP000075809">
    <property type="component" value="Unassembled WGS sequence"/>
</dbReference>
<feature type="compositionally biased region" description="Basic and acidic residues" evidence="1">
    <location>
        <begin position="20"/>
        <end position="72"/>
    </location>
</feature>
<keyword evidence="3" id="KW-1185">Reference proteome</keyword>
<feature type="compositionally biased region" description="Basic residues" evidence="1">
    <location>
        <begin position="73"/>
        <end position="86"/>
    </location>
</feature>